<gene>
    <name evidence="2" type="ORF">SAMN05443245_0909</name>
</gene>
<evidence type="ECO:0000313" key="2">
    <source>
        <dbReference type="EMBL" id="SDQ32260.1"/>
    </source>
</evidence>
<evidence type="ECO:0000259" key="1">
    <source>
        <dbReference type="Pfam" id="PF13640"/>
    </source>
</evidence>
<dbReference type="EMBL" id="FNKP01000001">
    <property type="protein sequence ID" value="SDQ32260.1"/>
    <property type="molecule type" value="Genomic_DNA"/>
</dbReference>
<dbReference type="InterPro" id="IPR051842">
    <property type="entry name" value="uS12_prolyl_hydroxylase"/>
</dbReference>
<organism evidence="2 3">
    <name type="scientific">Paraburkholderia fungorum</name>
    <dbReference type="NCBI Taxonomy" id="134537"/>
    <lineage>
        <taxon>Bacteria</taxon>
        <taxon>Pseudomonadati</taxon>
        <taxon>Pseudomonadota</taxon>
        <taxon>Betaproteobacteria</taxon>
        <taxon>Burkholderiales</taxon>
        <taxon>Burkholderiaceae</taxon>
        <taxon>Paraburkholderia</taxon>
    </lineage>
</organism>
<dbReference type="AlphaFoldDB" id="A0A1H0ZY03"/>
<dbReference type="RefSeq" id="WP_253189616.1">
    <property type="nucleotide sequence ID" value="NZ_FNKP01000001.1"/>
</dbReference>
<protein>
    <submittedName>
        <fullName evidence="2">Proline 4-hydroxylase (Includes Rps23 Pro-64 3,4-dihydroxylase Tpa1), contains SM-20 domain</fullName>
    </submittedName>
</protein>
<dbReference type="Gene3D" id="2.60.120.620">
    <property type="entry name" value="q2cbj1_9rhob like domain"/>
    <property type="match status" value="1"/>
</dbReference>
<evidence type="ECO:0000313" key="3">
    <source>
        <dbReference type="Proteomes" id="UP000183487"/>
    </source>
</evidence>
<accession>A0A1H0ZY03</accession>
<dbReference type="PANTHER" id="PTHR12117">
    <property type="entry name" value="HISTONE ACETYLTRANSFERASE COMPLEX"/>
    <property type="match status" value="1"/>
</dbReference>
<name>A0A1H0ZY03_9BURK</name>
<keyword evidence="3" id="KW-1185">Reference proteome</keyword>
<dbReference type="InterPro" id="IPR044862">
    <property type="entry name" value="Pro_4_hyd_alph_FE2OG_OXY"/>
</dbReference>
<feature type="domain" description="Prolyl 4-hydroxylase alpha subunit Fe(2+) 2OG dioxygenase" evidence="1">
    <location>
        <begin position="122"/>
        <end position="217"/>
    </location>
</feature>
<dbReference type="PANTHER" id="PTHR12117:SF0">
    <property type="entry name" value="PROLYL 3-HYDROXYLASE OGFOD1"/>
    <property type="match status" value="1"/>
</dbReference>
<dbReference type="SUPFAM" id="SSF51197">
    <property type="entry name" value="Clavaminate synthase-like"/>
    <property type="match status" value="1"/>
</dbReference>
<dbReference type="Pfam" id="PF13640">
    <property type="entry name" value="2OG-FeII_Oxy_3"/>
    <property type="match status" value="1"/>
</dbReference>
<sequence length="278" mass="31875">MDAMKLQRTDIGQFIAARLRDNLDAACQQWQDSAPVNHFFIDDILPEELATTIRRGFPDASTMMLRKSLRELKYVSAQMNEHAPILEEVIFAFQEPEVVDLVTQITRLNSLYPDEHLYAGGISMMGRGHFLNPHLDNSHDKDRQRYRVLNLLYYVSPNWRAENGGNLEVWPQGPKAEPVTIVAKFNRLAVMVTNQHSWHSVSPNVSDEPRCCVSNYYFSDHPAGDADYFHPTSFRGRPEQPVRDVMLRADATARGLVRKVFPKGVVENKHVYHKEGKE</sequence>
<reference evidence="3" key="1">
    <citation type="submission" date="2016-10" db="EMBL/GenBank/DDBJ databases">
        <authorList>
            <person name="Varghese N."/>
            <person name="Submissions S."/>
        </authorList>
    </citation>
    <scope>NUCLEOTIDE SEQUENCE [LARGE SCALE GENOMIC DNA]</scope>
    <source>
        <strain evidence="3">GAS106B</strain>
    </source>
</reference>
<proteinExistence type="predicted"/>
<dbReference type="Proteomes" id="UP000183487">
    <property type="component" value="Unassembled WGS sequence"/>
</dbReference>